<reference evidence="5 6" key="1">
    <citation type="submission" date="2023-12" db="EMBL/GenBank/DDBJ databases">
        <title>Whole genome sequencing of Paenibacillus phoenicis isolated from the Phoenix Mars Lander spacecraft assembly facility.</title>
        <authorList>
            <person name="Garcia A."/>
            <person name="Venkateswaran K."/>
        </authorList>
    </citation>
    <scope>NUCLEOTIDE SEQUENCE [LARGE SCALE GENOMIC DNA]</scope>
    <source>
        <strain evidence="5 6">3PO2SA</strain>
    </source>
</reference>
<comment type="similarity">
    <text evidence="2">Belongs to the IucA/IucC family.</text>
</comment>
<evidence type="ECO:0000259" key="4">
    <source>
        <dbReference type="Pfam" id="PF06276"/>
    </source>
</evidence>
<evidence type="ECO:0000256" key="1">
    <source>
        <dbReference type="ARBA" id="ARBA00004924"/>
    </source>
</evidence>
<dbReference type="PANTHER" id="PTHR34384">
    <property type="entry name" value="L-2,3-DIAMINOPROPANOATE--CITRATE LIGASE"/>
    <property type="match status" value="1"/>
</dbReference>
<dbReference type="PANTHER" id="PTHR34384:SF5">
    <property type="entry name" value="L-2,3-DIAMINOPROPANOATE--CITRATE LIGASE"/>
    <property type="match status" value="1"/>
</dbReference>
<name>A0ABU5PRP4_9BACL</name>
<dbReference type="InterPro" id="IPR037455">
    <property type="entry name" value="LucA/IucC-like"/>
</dbReference>
<accession>A0ABU5PRP4</accession>
<proteinExistence type="inferred from homology"/>
<evidence type="ECO:0000313" key="5">
    <source>
        <dbReference type="EMBL" id="MEA3572609.1"/>
    </source>
</evidence>
<comment type="pathway">
    <text evidence="1">Siderophore biosynthesis.</text>
</comment>
<dbReference type="EMBL" id="JAYERP010000003">
    <property type="protein sequence ID" value="MEA3572609.1"/>
    <property type="molecule type" value="Genomic_DNA"/>
</dbReference>
<dbReference type="Pfam" id="PF06276">
    <property type="entry name" value="FhuF"/>
    <property type="match status" value="1"/>
</dbReference>
<dbReference type="InterPro" id="IPR022770">
    <property type="entry name" value="IucA/IucC-like_C"/>
</dbReference>
<dbReference type="Gene3D" id="1.10.510.40">
    <property type="match status" value="1"/>
</dbReference>
<dbReference type="InterPro" id="IPR007310">
    <property type="entry name" value="Aerobactin_biosyn_IucA/IucC_N"/>
</dbReference>
<feature type="domain" description="Aerobactin siderophore biosynthesis IucA/IucC N-terminal" evidence="3">
    <location>
        <begin position="152"/>
        <end position="323"/>
    </location>
</feature>
<dbReference type="Pfam" id="PF04183">
    <property type="entry name" value="IucA_IucC"/>
    <property type="match status" value="1"/>
</dbReference>
<organism evidence="5 6">
    <name type="scientific">Paenibacillus phoenicis</name>
    <dbReference type="NCBI Taxonomy" id="554117"/>
    <lineage>
        <taxon>Bacteria</taxon>
        <taxon>Bacillati</taxon>
        <taxon>Bacillota</taxon>
        <taxon>Bacilli</taxon>
        <taxon>Bacillales</taxon>
        <taxon>Paenibacillaceae</taxon>
        <taxon>Paenibacillus</taxon>
    </lineage>
</organism>
<sequence length="580" mass="65608">MASLLGTESKLRPESLKQANEHTCKLLLNCYIRELGRERRRHIDLNARTLDYAVVFPASGVTVFGKLAYYSAAGEHEYHSMRWLGGSGEEGAVGYEELVRWIVGELTENEGPLTGGLWITAEKKRSFVEQVGNSCRNLALFIERAAEHGVFDYRSSEQALIYGHPFHPFPKNMSGFTERDVLLYSPELRSSFRLSYFAVRRDVYREEWVSEGGKVPPHESVQDHLRHVLGGQSGEYAPLPVHPWQYRHVLGLAKVREYIRDGKLIPLGSLGPLAYPTTSVRTVYIPEMNCNIKLPLNMQITNLVRTNSGEQMRRTLDASRYLLRRGGFGPDSPAGIAYETGIGTCRFEEEELTRQFTVVYRPIEFDPSCTYVLASLVEAPRPGKPSRLMTLLGGGEVPIERWFERYLELSMLPIVRLAGEQGIHFEAHLQNTLLTVQGGMPAAFIIRDLEGVSVEIDKAHANEEEAPSPPGPLFYPREEAWKRTGYYFFVNHLGLLIHSIARDVNASEEQFWGIARDMLMREYTRSANPFAKHLLTAETFRAKRNMLSCLAGNGETPSYVEVNNLLRREGEPCGDYDPFA</sequence>
<evidence type="ECO:0000259" key="3">
    <source>
        <dbReference type="Pfam" id="PF04183"/>
    </source>
</evidence>
<feature type="domain" description="Aerobactin siderophore biosynthesis IucA/IucC-like C-terminal" evidence="4">
    <location>
        <begin position="400"/>
        <end position="556"/>
    </location>
</feature>
<gene>
    <name evidence="5" type="ORF">U9M73_22015</name>
</gene>
<protein>
    <submittedName>
        <fullName evidence="5">IucA/IucC family protein</fullName>
    </submittedName>
</protein>
<keyword evidence="6" id="KW-1185">Reference proteome</keyword>
<dbReference type="Proteomes" id="UP001292216">
    <property type="component" value="Unassembled WGS sequence"/>
</dbReference>
<dbReference type="RefSeq" id="WP_323079299.1">
    <property type="nucleotide sequence ID" value="NZ_CBCSKM010000030.1"/>
</dbReference>
<comment type="caution">
    <text evidence="5">The sequence shown here is derived from an EMBL/GenBank/DDBJ whole genome shotgun (WGS) entry which is preliminary data.</text>
</comment>
<evidence type="ECO:0000313" key="6">
    <source>
        <dbReference type="Proteomes" id="UP001292216"/>
    </source>
</evidence>
<dbReference type="Gene3D" id="6.10.250.3370">
    <property type="match status" value="1"/>
</dbReference>
<evidence type="ECO:0000256" key="2">
    <source>
        <dbReference type="ARBA" id="ARBA00007832"/>
    </source>
</evidence>